<dbReference type="AlphaFoldDB" id="A0A853ACF9"/>
<comment type="caution">
    <text evidence="2">The sequence shown here is derived from an EMBL/GenBank/DDBJ whole genome shotgun (WGS) entry which is preliminary data.</text>
</comment>
<proteinExistence type="predicted"/>
<gene>
    <name evidence="2" type="ORF">FHU37_005177</name>
</gene>
<keyword evidence="3" id="KW-1185">Reference proteome</keyword>
<evidence type="ECO:0000256" key="1">
    <source>
        <dbReference type="SAM" id="MobiDB-lite"/>
    </source>
</evidence>
<evidence type="ECO:0000313" key="3">
    <source>
        <dbReference type="Proteomes" id="UP000567795"/>
    </source>
</evidence>
<protein>
    <recommendedName>
        <fullName evidence="4">DUF2017 domain-containing protein</fullName>
    </recommendedName>
</protein>
<reference evidence="2 3" key="1">
    <citation type="submission" date="2020-07" db="EMBL/GenBank/DDBJ databases">
        <title>Sequencing the genomes of 1000 actinobacteria strains.</title>
        <authorList>
            <person name="Klenk H.-P."/>
        </authorList>
    </citation>
    <scope>NUCLEOTIDE SEQUENCE [LARGE SCALE GENOMIC DNA]</scope>
    <source>
        <strain evidence="2 3">DSM 42178</strain>
    </source>
</reference>
<dbReference type="Pfam" id="PF09438">
    <property type="entry name" value="DUF2017"/>
    <property type="match status" value="2"/>
</dbReference>
<feature type="region of interest" description="Disordered" evidence="1">
    <location>
        <begin position="119"/>
        <end position="146"/>
    </location>
</feature>
<evidence type="ECO:0000313" key="2">
    <source>
        <dbReference type="EMBL" id="NYI08148.1"/>
    </source>
</evidence>
<dbReference type="RefSeq" id="WP_179817011.1">
    <property type="nucleotide sequence ID" value="NZ_JACBZD010000002.1"/>
</dbReference>
<evidence type="ECO:0008006" key="4">
    <source>
        <dbReference type="Google" id="ProtNLM"/>
    </source>
</evidence>
<accession>A0A853ACF9</accession>
<sequence>MPAHFQPTEDGGAAILLDRIEFSILRRFAVQMLELLGPGEEERGDADDPFARLFAEGPSRAPEDPVLARLLPDAYPDDPDAAAEFRRFTENDLRDTKRAAALGIVRDLDAAGRDVLRVTRSGGPRAAEGGEDEEGEGEELDHLGGAEPSEMVLLRLDPEGVQRWLRGLNDQRLALGTWLGVTQGEPELDHLPDDDPHRPLAIAYRWLALLQDTLVETQLR</sequence>
<dbReference type="EMBL" id="JACBZD010000002">
    <property type="protein sequence ID" value="NYI08148.1"/>
    <property type="molecule type" value="Genomic_DNA"/>
</dbReference>
<name>A0A853ACF9_9ACTN</name>
<dbReference type="Proteomes" id="UP000567795">
    <property type="component" value="Unassembled WGS sequence"/>
</dbReference>
<feature type="compositionally biased region" description="Acidic residues" evidence="1">
    <location>
        <begin position="129"/>
        <end position="139"/>
    </location>
</feature>
<dbReference type="InterPro" id="IPR018561">
    <property type="entry name" value="AosR"/>
</dbReference>
<organism evidence="2 3">
    <name type="scientific">Allostreptomyces psammosilenae</name>
    <dbReference type="NCBI Taxonomy" id="1892865"/>
    <lineage>
        <taxon>Bacteria</taxon>
        <taxon>Bacillati</taxon>
        <taxon>Actinomycetota</taxon>
        <taxon>Actinomycetes</taxon>
        <taxon>Kitasatosporales</taxon>
        <taxon>Streptomycetaceae</taxon>
        <taxon>Allostreptomyces</taxon>
    </lineage>
</organism>